<dbReference type="AlphaFoldDB" id="A0A2P2PKS5"/>
<accession>A0A2P2PKS5</accession>
<proteinExistence type="predicted"/>
<evidence type="ECO:0000313" key="1">
    <source>
        <dbReference type="EMBL" id="MBX55346.1"/>
    </source>
</evidence>
<sequence>MQVPCICAFSANKMNVHHTFHQYLCFIVPEFS</sequence>
<organism evidence="1">
    <name type="scientific">Rhizophora mucronata</name>
    <name type="common">Asiatic mangrove</name>
    <dbReference type="NCBI Taxonomy" id="61149"/>
    <lineage>
        <taxon>Eukaryota</taxon>
        <taxon>Viridiplantae</taxon>
        <taxon>Streptophyta</taxon>
        <taxon>Embryophyta</taxon>
        <taxon>Tracheophyta</taxon>
        <taxon>Spermatophyta</taxon>
        <taxon>Magnoliopsida</taxon>
        <taxon>eudicotyledons</taxon>
        <taxon>Gunneridae</taxon>
        <taxon>Pentapetalae</taxon>
        <taxon>rosids</taxon>
        <taxon>fabids</taxon>
        <taxon>Malpighiales</taxon>
        <taxon>Rhizophoraceae</taxon>
        <taxon>Rhizophora</taxon>
    </lineage>
</organism>
<protein>
    <submittedName>
        <fullName evidence="1">Uncharacterized protein</fullName>
    </submittedName>
</protein>
<name>A0A2P2PKS5_RHIMU</name>
<dbReference type="EMBL" id="GGEC01074862">
    <property type="protein sequence ID" value="MBX55346.1"/>
    <property type="molecule type" value="Transcribed_RNA"/>
</dbReference>
<reference evidence="1" key="1">
    <citation type="submission" date="2018-02" db="EMBL/GenBank/DDBJ databases">
        <title>Rhizophora mucronata_Transcriptome.</title>
        <authorList>
            <person name="Meera S.P."/>
            <person name="Sreeshan A."/>
            <person name="Augustine A."/>
        </authorList>
    </citation>
    <scope>NUCLEOTIDE SEQUENCE</scope>
    <source>
        <tissue evidence="1">Leaf</tissue>
    </source>
</reference>